<dbReference type="SUPFAM" id="SSF161098">
    <property type="entry name" value="MetI-like"/>
    <property type="match status" value="1"/>
</dbReference>
<dbReference type="PROSITE" id="PS50928">
    <property type="entry name" value="ABC_TM1"/>
    <property type="match status" value="1"/>
</dbReference>
<dbReference type="GO" id="GO:0005886">
    <property type="term" value="C:plasma membrane"/>
    <property type="evidence" value="ECO:0007669"/>
    <property type="project" value="UniProtKB-SubCell"/>
</dbReference>
<evidence type="ECO:0000256" key="6">
    <source>
        <dbReference type="ARBA" id="ARBA00023136"/>
    </source>
</evidence>
<reference evidence="9 10" key="1">
    <citation type="submission" date="2018-04" db="EMBL/GenBank/DDBJ databases">
        <title>Novel actinobacteria from marine sediment.</title>
        <authorList>
            <person name="Ng Z.Y."/>
            <person name="Tan G.Y.A."/>
        </authorList>
    </citation>
    <scope>NUCLEOTIDE SEQUENCE [LARGE SCALE GENOMIC DNA]</scope>
    <source>
        <strain evidence="9 10">TPS81</strain>
    </source>
</reference>
<accession>A0A368T659</accession>
<feature type="transmembrane region" description="Helical" evidence="7">
    <location>
        <begin position="235"/>
        <end position="261"/>
    </location>
</feature>
<evidence type="ECO:0000256" key="2">
    <source>
        <dbReference type="ARBA" id="ARBA00022448"/>
    </source>
</evidence>
<name>A0A368T659_9ACTN</name>
<dbReference type="OrthoDB" id="9778910at2"/>
<dbReference type="PANTHER" id="PTHR43163:SF6">
    <property type="entry name" value="DIPEPTIDE TRANSPORT SYSTEM PERMEASE PROTEIN DPPB-RELATED"/>
    <property type="match status" value="1"/>
</dbReference>
<dbReference type="InterPro" id="IPR045621">
    <property type="entry name" value="BPD_transp_1_N"/>
</dbReference>
<comment type="similarity">
    <text evidence="7">Belongs to the binding-protein-dependent transport system permease family.</text>
</comment>
<feature type="transmembrane region" description="Helical" evidence="7">
    <location>
        <begin position="175"/>
        <end position="196"/>
    </location>
</feature>
<keyword evidence="2 7" id="KW-0813">Transport</keyword>
<sequence length="327" mass="34484">MGRYLLGRLAQSVLTLLLVSVVVFAGVRAMPGDPALLLAGDDPDPATVAGIRERLGLDQPLPVQYLLWLARMARLDFGESVRTGLPVADTIWTRIPVTLELAALSLLVAALIGIATGVVAAVRQGRPADWAANSAALLGMSIPNFWMGLMGVLLFAVVLGWLPASGFVPLTESPAGNLASMVMPATVLGTGLAAVIMRQTRSSMIEVLGADYVRTARAKGMPPHRVVLVHALRNSLITVLTILGLQLGGLISGAVVTEQIFVLPGFGRLMVESVFTRDFPVIQAAVMVTAAGYILVNLAVDLLYSVVDPRIRVRSAPSGRGAERGAR</sequence>
<feature type="domain" description="ABC transmembrane type-1" evidence="8">
    <location>
        <begin position="95"/>
        <end position="304"/>
    </location>
</feature>
<evidence type="ECO:0000313" key="10">
    <source>
        <dbReference type="Proteomes" id="UP000253318"/>
    </source>
</evidence>
<dbReference type="Proteomes" id="UP000253318">
    <property type="component" value="Unassembled WGS sequence"/>
</dbReference>
<keyword evidence="4 7" id="KW-0812">Transmembrane</keyword>
<comment type="subcellular location">
    <subcellularLocation>
        <location evidence="1 7">Cell membrane</location>
        <topology evidence="1 7">Multi-pass membrane protein</topology>
    </subcellularLocation>
</comment>
<keyword evidence="5 7" id="KW-1133">Transmembrane helix</keyword>
<evidence type="ECO:0000256" key="1">
    <source>
        <dbReference type="ARBA" id="ARBA00004651"/>
    </source>
</evidence>
<dbReference type="EMBL" id="QEIN01000067">
    <property type="protein sequence ID" value="RCV59203.1"/>
    <property type="molecule type" value="Genomic_DNA"/>
</dbReference>
<keyword evidence="6 7" id="KW-0472">Membrane</keyword>
<dbReference type="GO" id="GO:0071916">
    <property type="term" value="F:dipeptide transmembrane transporter activity"/>
    <property type="evidence" value="ECO:0007669"/>
    <property type="project" value="TreeGrafter"/>
</dbReference>
<gene>
    <name evidence="9" type="ORF">DEF24_10610</name>
</gene>
<dbReference type="CDD" id="cd06261">
    <property type="entry name" value="TM_PBP2"/>
    <property type="match status" value="1"/>
</dbReference>
<feature type="transmembrane region" description="Helical" evidence="7">
    <location>
        <begin position="143"/>
        <end position="163"/>
    </location>
</feature>
<protein>
    <submittedName>
        <fullName evidence="9">Peptide ABC transporter</fullName>
    </submittedName>
</protein>
<keyword evidence="10" id="KW-1185">Reference proteome</keyword>
<dbReference type="RefSeq" id="WP_114398611.1">
    <property type="nucleotide sequence ID" value="NZ_QEIM01000081.1"/>
</dbReference>
<evidence type="ECO:0000256" key="7">
    <source>
        <dbReference type="RuleBase" id="RU363032"/>
    </source>
</evidence>
<evidence type="ECO:0000256" key="5">
    <source>
        <dbReference type="ARBA" id="ARBA00022989"/>
    </source>
</evidence>
<dbReference type="Gene3D" id="1.10.3720.10">
    <property type="entry name" value="MetI-like"/>
    <property type="match status" value="1"/>
</dbReference>
<comment type="caution">
    <text evidence="9">The sequence shown here is derived from an EMBL/GenBank/DDBJ whole genome shotgun (WGS) entry which is preliminary data.</text>
</comment>
<evidence type="ECO:0000256" key="3">
    <source>
        <dbReference type="ARBA" id="ARBA00022475"/>
    </source>
</evidence>
<feature type="transmembrane region" description="Helical" evidence="7">
    <location>
        <begin position="101"/>
        <end position="122"/>
    </location>
</feature>
<evidence type="ECO:0000259" key="8">
    <source>
        <dbReference type="PROSITE" id="PS50928"/>
    </source>
</evidence>
<dbReference type="InterPro" id="IPR000515">
    <property type="entry name" value="MetI-like"/>
</dbReference>
<organism evidence="9 10">
    <name type="scientific">Marinitenerispora sediminis</name>
    <dbReference type="NCBI Taxonomy" id="1931232"/>
    <lineage>
        <taxon>Bacteria</taxon>
        <taxon>Bacillati</taxon>
        <taxon>Actinomycetota</taxon>
        <taxon>Actinomycetes</taxon>
        <taxon>Streptosporangiales</taxon>
        <taxon>Nocardiopsidaceae</taxon>
        <taxon>Marinitenerispora</taxon>
    </lineage>
</organism>
<dbReference type="Pfam" id="PF19300">
    <property type="entry name" value="BPD_transp_1_N"/>
    <property type="match status" value="1"/>
</dbReference>
<dbReference type="AlphaFoldDB" id="A0A368T659"/>
<evidence type="ECO:0000256" key="4">
    <source>
        <dbReference type="ARBA" id="ARBA00022692"/>
    </source>
</evidence>
<dbReference type="InterPro" id="IPR035906">
    <property type="entry name" value="MetI-like_sf"/>
</dbReference>
<keyword evidence="3" id="KW-1003">Cell membrane</keyword>
<feature type="transmembrane region" description="Helical" evidence="7">
    <location>
        <begin position="281"/>
        <end position="304"/>
    </location>
</feature>
<proteinExistence type="inferred from homology"/>
<dbReference type="PANTHER" id="PTHR43163">
    <property type="entry name" value="DIPEPTIDE TRANSPORT SYSTEM PERMEASE PROTEIN DPPB-RELATED"/>
    <property type="match status" value="1"/>
</dbReference>
<evidence type="ECO:0000313" key="9">
    <source>
        <dbReference type="EMBL" id="RCV59203.1"/>
    </source>
</evidence>
<dbReference type="Pfam" id="PF00528">
    <property type="entry name" value="BPD_transp_1"/>
    <property type="match status" value="1"/>
</dbReference>